<evidence type="ECO:0000256" key="5">
    <source>
        <dbReference type="HAMAP-Rule" id="MF_01114"/>
    </source>
</evidence>
<dbReference type="Gene3D" id="1.10.10.10">
    <property type="entry name" value="Winged helix-like DNA-binding domain superfamily/Winged helix DNA-binding domain"/>
    <property type="match status" value="3"/>
</dbReference>
<dbReference type="InterPro" id="IPR053926">
    <property type="entry name" value="RecX_HTH_1st"/>
</dbReference>
<sequence length="173" mass="19652">MAFRTRRESDAEPNDDPAATREAALKLLERTRRTRSDLERRLRDKGFAAPVVTEVVDRLTEVGLVNDAEYARAFLAGRWGRRPSGWSRLQRELRAKGVTDEAIVAGRGLIEEREGAADEFEVARKLVTQVSARYAKLEPRVRSQRLYALLARRGFDGDTIRRVLSIRDDEAGE</sequence>
<comment type="caution">
    <text evidence="9">The sequence shown here is derived from an EMBL/GenBank/DDBJ whole genome shotgun (WGS) entry which is preliminary data.</text>
</comment>
<evidence type="ECO:0000313" key="10">
    <source>
        <dbReference type="Proteomes" id="UP000696931"/>
    </source>
</evidence>
<dbReference type="GO" id="GO:0006282">
    <property type="term" value="P:regulation of DNA repair"/>
    <property type="evidence" value="ECO:0007669"/>
    <property type="project" value="UniProtKB-UniRule"/>
</dbReference>
<feature type="domain" description="RecX second three-helical" evidence="6">
    <location>
        <begin position="66"/>
        <end position="103"/>
    </location>
</feature>
<dbReference type="EMBL" id="JACRIW010000079">
    <property type="protein sequence ID" value="MBI5170046.1"/>
    <property type="molecule type" value="Genomic_DNA"/>
</dbReference>
<comment type="subcellular location">
    <subcellularLocation>
        <location evidence="1 5">Cytoplasm</location>
    </subcellularLocation>
</comment>
<dbReference type="InterPro" id="IPR053924">
    <property type="entry name" value="RecX_HTH_2nd"/>
</dbReference>
<dbReference type="AlphaFoldDB" id="A0A933SEU9"/>
<dbReference type="InterPro" id="IPR053925">
    <property type="entry name" value="RecX_HTH_3rd"/>
</dbReference>
<comment type="similarity">
    <text evidence="2 5">Belongs to the RecX family.</text>
</comment>
<name>A0A933SEU9_UNCEI</name>
<feature type="domain" description="RecX first three-helical" evidence="8">
    <location>
        <begin position="21"/>
        <end position="59"/>
    </location>
</feature>
<dbReference type="InterPro" id="IPR003783">
    <property type="entry name" value="Regulatory_RecX"/>
</dbReference>
<evidence type="ECO:0000256" key="1">
    <source>
        <dbReference type="ARBA" id="ARBA00004496"/>
    </source>
</evidence>
<evidence type="ECO:0000259" key="6">
    <source>
        <dbReference type="Pfam" id="PF02631"/>
    </source>
</evidence>
<dbReference type="PANTHER" id="PTHR33602">
    <property type="entry name" value="REGULATORY PROTEIN RECX FAMILY PROTEIN"/>
    <property type="match status" value="1"/>
</dbReference>
<evidence type="ECO:0000259" key="7">
    <source>
        <dbReference type="Pfam" id="PF21981"/>
    </source>
</evidence>
<evidence type="ECO:0000259" key="8">
    <source>
        <dbReference type="Pfam" id="PF21982"/>
    </source>
</evidence>
<gene>
    <name evidence="5" type="primary">recX</name>
    <name evidence="9" type="ORF">HZA61_11200</name>
</gene>
<reference evidence="9" key="1">
    <citation type="submission" date="2020-07" db="EMBL/GenBank/DDBJ databases">
        <title>Huge and variable diversity of episymbiotic CPR bacteria and DPANN archaea in groundwater ecosystems.</title>
        <authorList>
            <person name="He C.Y."/>
            <person name="Keren R."/>
            <person name="Whittaker M."/>
            <person name="Farag I.F."/>
            <person name="Doudna J."/>
            <person name="Cate J.H.D."/>
            <person name="Banfield J.F."/>
        </authorList>
    </citation>
    <scope>NUCLEOTIDE SEQUENCE</scope>
    <source>
        <strain evidence="9">NC_groundwater_1813_Pr3_B-0.1um_71_17</strain>
    </source>
</reference>
<dbReference type="PANTHER" id="PTHR33602:SF1">
    <property type="entry name" value="REGULATORY PROTEIN RECX FAMILY PROTEIN"/>
    <property type="match status" value="1"/>
</dbReference>
<dbReference type="Proteomes" id="UP000696931">
    <property type="component" value="Unassembled WGS sequence"/>
</dbReference>
<organism evidence="9 10">
    <name type="scientific">Eiseniibacteriota bacterium</name>
    <dbReference type="NCBI Taxonomy" id="2212470"/>
    <lineage>
        <taxon>Bacteria</taxon>
        <taxon>Candidatus Eiseniibacteriota</taxon>
    </lineage>
</organism>
<feature type="domain" description="RecX third three-helical" evidence="7">
    <location>
        <begin position="118"/>
        <end position="164"/>
    </location>
</feature>
<evidence type="ECO:0000313" key="9">
    <source>
        <dbReference type="EMBL" id="MBI5170046.1"/>
    </source>
</evidence>
<accession>A0A933SEU9</accession>
<evidence type="ECO:0000256" key="2">
    <source>
        <dbReference type="ARBA" id="ARBA00009695"/>
    </source>
</evidence>
<protein>
    <recommendedName>
        <fullName evidence="3 5">Regulatory protein RecX</fullName>
    </recommendedName>
</protein>
<dbReference type="Pfam" id="PF21981">
    <property type="entry name" value="RecX_HTH3"/>
    <property type="match status" value="1"/>
</dbReference>
<dbReference type="InterPro" id="IPR036388">
    <property type="entry name" value="WH-like_DNA-bd_sf"/>
</dbReference>
<dbReference type="GO" id="GO:0005737">
    <property type="term" value="C:cytoplasm"/>
    <property type="evidence" value="ECO:0007669"/>
    <property type="project" value="UniProtKB-SubCell"/>
</dbReference>
<comment type="function">
    <text evidence="5">Modulates RecA activity.</text>
</comment>
<dbReference type="Pfam" id="PF21982">
    <property type="entry name" value="RecX_HTH1"/>
    <property type="match status" value="1"/>
</dbReference>
<dbReference type="HAMAP" id="MF_01114">
    <property type="entry name" value="RecX"/>
    <property type="match status" value="1"/>
</dbReference>
<evidence type="ECO:0000256" key="3">
    <source>
        <dbReference type="ARBA" id="ARBA00018111"/>
    </source>
</evidence>
<dbReference type="Pfam" id="PF02631">
    <property type="entry name" value="RecX_HTH2"/>
    <property type="match status" value="1"/>
</dbReference>
<evidence type="ECO:0000256" key="4">
    <source>
        <dbReference type="ARBA" id="ARBA00022490"/>
    </source>
</evidence>
<keyword evidence="4 5" id="KW-0963">Cytoplasm</keyword>
<proteinExistence type="inferred from homology"/>